<proteinExistence type="predicted"/>
<feature type="coiled-coil region" evidence="1">
    <location>
        <begin position="1"/>
        <end position="32"/>
    </location>
</feature>
<evidence type="ECO:0000256" key="1">
    <source>
        <dbReference type="SAM" id="Coils"/>
    </source>
</evidence>
<protein>
    <submittedName>
        <fullName evidence="2">Uncharacterized protein</fullName>
    </submittedName>
</protein>
<organism evidence="2">
    <name type="scientific">uncultured Segetibacter sp</name>
    <dbReference type="NCBI Taxonomy" id="481133"/>
    <lineage>
        <taxon>Bacteria</taxon>
        <taxon>Pseudomonadati</taxon>
        <taxon>Bacteroidota</taxon>
        <taxon>Chitinophagia</taxon>
        <taxon>Chitinophagales</taxon>
        <taxon>Chitinophagaceae</taxon>
        <taxon>Segetibacter</taxon>
        <taxon>environmental samples</taxon>
    </lineage>
</organism>
<dbReference type="EMBL" id="CADCVN010001551">
    <property type="protein sequence ID" value="CAA9536776.1"/>
    <property type="molecule type" value="Genomic_DNA"/>
</dbReference>
<name>A0A6J4TZT7_9BACT</name>
<evidence type="ECO:0000313" key="2">
    <source>
        <dbReference type="EMBL" id="CAA9536776.1"/>
    </source>
</evidence>
<keyword evidence="1" id="KW-0175">Coiled coil</keyword>
<gene>
    <name evidence="2" type="ORF">AVDCRST_MAG96-3971</name>
</gene>
<dbReference type="AlphaFoldDB" id="A0A6J4TZT7"/>
<reference evidence="2" key="1">
    <citation type="submission" date="2020-02" db="EMBL/GenBank/DDBJ databases">
        <authorList>
            <person name="Meier V. D."/>
        </authorList>
    </citation>
    <scope>NUCLEOTIDE SEQUENCE</scope>
    <source>
        <strain evidence="2">AVDCRST_MAG96</strain>
    </source>
</reference>
<sequence>MKSANRDLLVLSRNLSKDEREMQLEVEKLNQMLFHVEAIQNLCIANEIIDINNYRIVRKAKKIEKIISNNKLKPFQFIHTKN</sequence>
<accession>A0A6J4TZT7</accession>